<dbReference type="Pfam" id="PF00581">
    <property type="entry name" value="Rhodanese"/>
    <property type="match status" value="1"/>
</dbReference>
<dbReference type="Gene3D" id="3.40.250.10">
    <property type="entry name" value="Rhodanese-like domain"/>
    <property type="match status" value="1"/>
</dbReference>
<evidence type="ECO:0000313" key="2">
    <source>
        <dbReference type="EMBL" id="XBV23615.1"/>
    </source>
</evidence>
<organism evidence="2">
    <name type="scientific">Kribbella sp. HUAS MG21</name>
    <dbReference type="NCBI Taxonomy" id="3160966"/>
    <lineage>
        <taxon>Bacteria</taxon>
        <taxon>Bacillati</taxon>
        <taxon>Actinomycetota</taxon>
        <taxon>Actinomycetes</taxon>
        <taxon>Propionibacteriales</taxon>
        <taxon>Kribbellaceae</taxon>
        <taxon>Kribbella</taxon>
    </lineage>
</organism>
<protein>
    <submittedName>
        <fullName evidence="2">Rhodanese-like domain-containing protein</fullName>
    </submittedName>
</protein>
<proteinExistence type="predicted"/>
<feature type="domain" description="Rhodanese" evidence="1">
    <location>
        <begin position="27"/>
        <end position="125"/>
    </location>
</feature>
<reference evidence="2" key="1">
    <citation type="submission" date="2024-06" db="EMBL/GenBank/DDBJ databases">
        <title>Kribbella sp. strain HUAS MG21 genome sequences.</title>
        <authorList>
            <person name="Mo P."/>
        </authorList>
    </citation>
    <scope>NUCLEOTIDE SEQUENCE</scope>
    <source>
        <strain evidence="2">HUAS MG21</strain>
    </source>
</reference>
<dbReference type="PROSITE" id="PS50206">
    <property type="entry name" value="RHODANESE_3"/>
    <property type="match status" value="1"/>
</dbReference>
<dbReference type="RefSeq" id="WP_350276446.1">
    <property type="nucleotide sequence ID" value="NZ_CP158165.1"/>
</dbReference>
<dbReference type="EMBL" id="CP158165">
    <property type="protein sequence ID" value="XBV23615.1"/>
    <property type="molecule type" value="Genomic_DNA"/>
</dbReference>
<dbReference type="SMART" id="SM00450">
    <property type="entry name" value="RHOD"/>
    <property type="match status" value="1"/>
</dbReference>
<dbReference type="SUPFAM" id="SSF52821">
    <property type="entry name" value="Rhodanese/Cell cycle control phosphatase"/>
    <property type="match status" value="1"/>
</dbReference>
<gene>
    <name evidence="2" type="ORF">ABN611_34225</name>
</gene>
<evidence type="ECO:0000259" key="1">
    <source>
        <dbReference type="PROSITE" id="PS50206"/>
    </source>
</evidence>
<sequence length="143" mass="15404">MGIDEMLAEARARLVRLEPAAAWIAAQKRDAVLVDTRPEFQRRAGGELPDAIVIERNHLEWRLDPASPGRIPEAVDTSVRWIIVCDAGYASSLAADSLRRLGLSRSTDVIGGFQAWVAAGLPVLTPAGPRMPRGPGQDAEAGR</sequence>
<accession>A0AAU7TA48</accession>
<dbReference type="InterPro" id="IPR036873">
    <property type="entry name" value="Rhodanese-like_dom_sf"/>
</dbReference>
<dbReference type="AlphaFoldDB" id="A0AAU7TA48"/>
<dbReference type="InterPro" id="IPR001763">
    <property type="entry name" value="Rhodanese-like_dom"/>
</dbReference>
<name>A0AAU7TA48_9ACTN</name>